<feature type="compositionally biased region" description="Low complexity" evidence="1">
    <location>
        <begin position="467"/>
        <end position="477"/>
    </location>
</feature>
<proteinExistence type="predicted"/>
<reference evidence="2" key="1">
    <citation type="journal article" date="2021" name="Proc. Natl. Acad. Sci. U.S.A.">
        <title>Three genomes in the algal genus Volvox reveal the fate of a haploid sex-determining region after a transition to homothallism.</title>
        <authorList>
            <person name="Yamamoto K."/>
            <person name="Hamaji T."/>
            <person name="Kawai-Toyooka H."/>
            <person name="Matsuzaki R."/>
            <person name="Takahashi F."/>
            <person name="Nishimura Y."/>
            <person name="Kawachi M."/>
            <person name="Noguchi H."/>
            <person name="Minakuchi Y."/>
            <person name="Umen J.G."/>
            <person name="Toyoda A."/>
            <person name="Nozaki H."/>
        </authorList>
    </citation>
    <scope>NUCLEOTIDE SEQUENCE</scope>
    <source>
        <strain evidence="2">NIES-3786</strain>
    </source>
</reference>
<feature type="compositionally biased region" description="Low complexity" evidence="1">
    <location>
        <begin position="263"/>
        <end position="273"/>
    </location>
</feature>
<keyword evidence="3" id="KW-1185">Reference proteome</keyword>
<feature type="region of interest" description="Disordered" evidence="1">
    <location>
        <begin position="467"/>
        <end position="487"/>
    </location>
</feature>
<evidence type="ECO:0000313" key="2">
    <source>
        <dbReference type="EMBL" id="GIL93314.1"/>
    </source>
</evidence>
<feature type="region of interest" description="Disordered" evidence="1">
    <location>
        <begin position="433"/>
        <end position="453"/>
    </location>
</feature>
<gene>
    <name evidence="2" type="ORF">Vretifemale_20719</name>
</gene>
<name>A0A8J4FZU7_9CHLO</name>
<feature type="region of interest" description="Disordered" evidence="1">
    <location>
        <begin position="87"/>
        <end position="131"/>
    </location>
</feature>
<dbReference type="AlphaFoldDB" id="A0A8J4FZU7"/>
<feature type="compositionally biased region" description="Basic and acidic residues" evidence="1">
    <location>
        <begin position="244"/>
        <end position="262"/>
    </location>
</feature>
<organism evidence="2 3">
    <name type="scientific">Volvox reticuliferus</name>
    <dbReference type="NCBI Taxonomy" id="1737510"/>
    <lineage>
        <taxon>Eukaryota</taxon>
        <taxon>Viridiplantae</taxon>
        <taxon>Chlorophyta</taxon>
        <taxon>core chlorophytes</taxon>
        <taxon>Chlorophyceae</taxon>
        <taxon>CS clade</taxon>
        <taxon>Chlamydomonadales</taxon>
        <taxon>Volvocaceae</taxon>
        <taxon>Volvox</taxon>
    </lineage>
</organism>
<dbReference type="OrthoDB" id="552645at2759"/>
<protein>
    <submittedName>
        <fullName evidence="2">Uncharacterized protein</fullName>
    </submittedName>
</protein>
<feature type="compositionally biased region" description="Low complexity" evidence="1">
    <location>
        <begin position="101"/>
        <end position="115"/>
    </location>
</feature>
<evidence type="ECO:0000313" key="3">
    <source>
        <dbReference type="Proteomes" id="UP000747110"/>
    </source>
</evidence>
<accession>A0A8J4FZU7</accession>
<sequence>MRLGVTSSHPSGNYLHIVSVAPSMPQLTTDDFYDILSANERLLEENRRVQRLATETPRSAKLQEHYLQQAARLGLIPARFTSPVRPSLSLIDSKPPPPAGDPTTSSAAAAAAAAAARKRPVPPPGYGGGRLSRDRVARELARAGSTQCNSAAAALAATEALYQQSSRHRFRSTNRASGSSDSDSSKDSSHSGSSSTTLTSTKVNVDNFVYNVEDANRSRNGGRRSSDEWFRSSVSMRPDGGGADGRDGRVRASIGPRRERGSARLASHLSARSDGSGRPKACSCGDGGGGVSGSGGSWAGRFLREPTPSFLRRWRAARKRKHAKKQVVRFLLRTSDELGEGEGKPSGGAAAAGASKGSAAGTRGSAGGNSGGGGANVGPGVVIAYPGSSVLFPPAALPYSLAEALEAVRRQTAHLHLGGEWGAREGVKGTAVATAAAAPSQPLTPPHHHPTRVVDLNNPTLPSRLDAATAAAAAASAPSGHFHSLQQPPPRPYQLLPPHAQLQRDPIQVQRPTMYGELDLAASPTAFSGTLSPSPYSYSASVGGASHPRWATAAAPAMGAMHPGGTAASPQTLSAVAAAAGTAVAGGPFTPGSAVPGGFSSTARGMGGIPGHTPFTAPRYPGPVRPALRDELGYAYDRYMHGSYDRSPMYGGVGVFAPGTPQGFASPVGLVGRGSQSAAAASFEADSVRHAWLSDLPDDPNGSPVLSDREIPSGAVSETGDIAAPAAATAVRPGDAYLQSLREHQSAIFRDVQVLMQRLADVRGRLGT</sequence>
<feature type="region of interest" description="Disordered" evidence="1">
    <location>
        <begin position="694"/>
        <end position="719"/>
    </location>
</feature>
<feature type="compositionally biased region" description="Low complexity" evidence="1">
    <location>
        <begin position="347"/>
        <end position="363"/>
    </location>
</feature>
<feature type="region of interest" description="Disordered" evidence="1">
    <location>
        <begin position="216"/>
        <end position="302"/>
    </location>
</feature>
<dbReference type="EMBL" id="BNCP01000094">
    <property type="protein sequence ID" value="GIL93314.1"/>
    <property type="molecule type" value="Genomic_DNA"/>
</dbReference>
<evidence type="ECO:0000256" key="1">
    <source>
        <dbReference type="SAM" id="MobiDB-lite"/>
    </source>
</evidence>
<comment type="caution">
    <text evidence="2">The sequence shown here is derived from an EMBL/GenBank/DDBJ whole genome shotgun (WGS) entry which is preliminary data.</text>
</comment>
<dbReference type="Proteomes" id="UP000747110">
    <property type="component" value="Unassembled WGS sequence"/>
</dbReference>
<feature type="compositionally biased region" description="Low complexity" evidence="1">
    <location>
        <begin position="190"/>
        <end position="199"/>
    </location>
</feature>
<feature type="region of interest" description="Disordered" evidence="1">
    <location>
        <begin position="337"/>
        <end position="371"/>
    </location>
</feature>
<feature type="region of interest" description="Disordered" evidence="1">
    <location>
        <begin position="165"/>
        <end position="199"/>
    </location>
</feature>
<feature type="compositionally biased region" description="Gly residues" evidence="1">
    <location>
        <begin position="285"/>
        <end position="298"/>
    </location>
</feature>